<dbReference type="EMBL" id="HACM01001771">
    <property type="protein sequence ID" value="CRZ02213.1"/>
    <property type="molecule type" value="Transcribed_RNA"/>
</dbReference>
<feature type="non-terminal residue" evidence="1">
    <location>
        <position position="1"/>
    </location>
</feature>
<proteinExistence type="predicted"/>
<evidence type="ECO:0000313" key="1">
    <source>
        <dbReference type="EMBL" id="CRZ02213.1"/>
    </source>
</evidence>
<accession>A0A0H5QJN7</accession>
<dbReference type="AlphaFoldDB" id="A0A0H5QJN7"/>
<name>A0A0H5QJN7_9EUKA</name>
<reference evidence="1" key="1">
    <citation type="submission" date="2015-04" db="EMBL/GenBank/DDBJ databases">
        <title>The genome sequence of the plant pathogenic Rhizarian Plasmodiophora brassicae reveals insights in its biotrophic life cycle and the origin of chitin synthesis.</title>
        <authorList>
            <person name="Schwelm A."/>
            <person name="Fogelqvist J."/>
            <person name="Knaust A."/>
            <person name="Julke S."/>
            <person name="Lilja T."/>
            <person name="Dhandapani V."/>
            <person name="Bonilla-Rosso G."/>
            <person name="Karlsson M."/>
            <person name="Shevchenko A."/>
            <person name="Choi S.R."/>
            <person name="Kim H.G."/>
            <person name="Park J.Y."/>
            <person name="Lim Y.P."/>
            <person name="Ludwig-Muller J."/>
            <person name="Dixelius C."/>
        </authorList>
    </citation>
    <scope>NUCLEOTIDE SEQUENCE</scope>
    <source>
        <tissue evidence="1">Potato root galls</tissue>
    </source>
</reference>
<protein>
    <submittedName>
        <fullName evidence="1">Uncharacterized protein</fullName>
    </submittedName>
</protein>
<feature type="non-terminal residue" evidence="1">
    <location>
        <position position="116"/>
    </location>
</feature>
<organism evidence="1">
    <name type="scientific">Spongospora subterranea</name>
    <dbReference type="NCBI Taxonomy" id="70186"/>
    <lineage>
        <taxon>Eukaryota</taxon>
        <taxon>Sar</taxon>
        <taxon>Rhizaria</taxon>
        <taxon>Endomyxa</taxon>
        <taxon>Phytomyxea</taxon>
        <taxon>Plasmodiophorida</taxon>
        <taxon>Plasmodiophoridae</taxon>
        <taxon>Spongospora</taxon>
    </lineage>
</organism>
<sequence>FDPVRYDHPGVDVVVSAVDVVVDQRQGDLDGLFPVGLEGSCVGDEARDEFSPVALDEVVDVDERDGDGVGVLDEDVDDDVGSLEVDLGDVDGGDVGCWLPEADGAFDLFADVVDEV</sequence>